<gene>
    <name evidence="1" type="ORF">EVEC_LOCUS4522</name>
</gene>
<dbReference type="OrthoDB" id="5828333at2759"/>
<dbReference type="EMBL" id="UXUI01007883">
    <property type="protein sequence ID" value="VDD89771.1"/>
    <property type="molecule type" value="Genomic_DNA"/>
</dbReference>
<accession>A0A0N4V406</accession>
<organism evidence="3">
    <name type="scientific">Enterobius vermicularis</name>
    <name type="common">Human pinworm</name>
    <dbReference type="NCBI Taxonomy" id="51028"/>
    <lineage>
        <taxon>Eukaryota</taxon>
        <taxon>Metazoa</taxon>
        <taxon>Ecdysozoa</taxon>
        <taxon>Nematoda</taxon>
        <taxon>Chromadorea</taxon>
        <taxon>Rhabditida</taxon>
        <taxon>Spirurina</taxon>
        <taxon>Oxyuridomorpha</taxon>
        <taxon>Oxyuroidea</taxon>
        <taxon>Oxyuridae</taxon>
        <taxon>Enterobius</taxon>
    </lineage>
</organism>
<protein>
    <submittedName>
        <fullName evidence="3">F-box domain-containing protein</fullName>
    </submittedName>
</protein>
<evidence type="ECO:0000313" key="3">
    <source>
        <dbReference type="WBParaSite" id="EVEC_0000481401-mRNA-1"/>
    </source>
</evidence>
<evidence type="ECO:0000313" key="1">
    <source>
        <dbReference type="EMBL" id="VDD89771.1"/>
    </source>
</evidence>
<reference evidence="1 2" key="2">
    <citation type="submission" date="2018-10" db="EMBL/GenBank/DDBJ databases">
        <authorList>
            <consortium name="Pathogen Informatics"/>
        </authorList>
    </citation>
    <scope>NUCLEOTIDE SEQUENCE [LARGE SCALE GENOMIC DNA]</scope>
</reference>
<sequence>MFIFKDLIGHQTASVARTKAEVQKKCHRQKSFWKFAKRLMNFDRGRKSAKSATVASTTSLVAAKTVKFCSTSTEPEVIQHLHAPVLLSVFEYLPLLDRIRLRMACKLTDFLYGSIPISLSPLKIQTLNENELCVFAENPDFIVNYLIPEMSHLEIKYENDCIIMKNWQGQLLVQRIAQRVDKIEHLWLETSINGLLCTTLLNELESEYGRSCHRRRRLSLQKLTVIGSKTNAMPAISDFIEQFSSTLEQLRLRHMRMESKEFSQEFWASVSKCAKLCQFQYETCRYDKYSHNFIASALQDKEIKTLELSGIYELTSAELSSMTRGRPMKNLSVLCPKIKVSSYLIDGIVECVEHVDTLLFRCATSFALDDNDERKSLECVLKKMKEDARLEVLHDVNNRVAQAARTISYWLQLSKETNRTIMLKLSDISQEKIDQAIGRIIRKCNNVYKAASNCAALVLSRGTGRVYLLDNHTWFGEDDEEM</sequence>
<proteinExistence type="predicted"/>
<dbReference type="WBParaSite" id="EVEC_0000481401-mRNA-1">
    <property type="protein sequence ID" value="EVEC_0000481401-mRNA-1"/>
    <property type="gene ID" value="EVEC_0000481401"/>
</dbReference>
<name>A0A0N4V406_ENTVE</name>
<dbReference type="Proteomes" id="UP000274131">
    <property type="component" value="Unassembled WGS sequence"/>
</dbReference>
<keyword evidence="2" id="KW-1185">Reference proteome</keyword>
<reference evidence="3" key="1">
    <citation type="submission" date="2017-02" db="UniProtKB">
        <authorList>
            <consortium name="WormBaseParasite"/>
        </authorList>
    </citation>
    <scope>IDENTIFICATION</scope>
</reference>
<dbReference type="AlphaFoldDB" id="A0A0N4V406"/>
<evidence type="ECO:0000313" key="2">
    <source>
        <dbReference type="Proteomes" id="UP000274131"/>
    </source>
</evidence>